<sequence length="314" mass="33471">MLRVAVLRISMAVPILFGVSVIVFLLMNVLPGSAEASLVSDDMSAAERQAIRDELGLNDPLPLRYLHWLGDALQGNLGYSAQRRRDVSDLLMQAWGNTAVLALVSAVFGISLGLWLGYVAGTRRGTLIDRLTGVLSLSGLSIPSFFLAIILLAVFAGWLRLLPSGGANLDSGLLMALRSLVLPVLSGSLITMAITARVTRASIVDVAGADFVETLRAKGLSEWEVRRHILRNAISPVLTTSGVQIGALLGGSVLVETIFRWPGMGLLVFTAISARDLLVVQGATLVIAVTFVLLNLVVDLLQAWIDPRVRGAVS</sequence>
<evidence type="ECO:0000259" key="8">
    <source>
        <dbReference type="PROSITE" id="PS50928"/>
    </source>
</evidence>
<dbReference type="InterPro" id="IPR035906">
    <property type="entry name" value="MetI-like_sf"/>
</dbReference>
<dbReference type="InterPro" id="IPR045621">
    <property type="entry name" value="BPD_transp_1_N"/>
</dbReference>
<feature type="transmembrane region" description="Helical" evidence="7">
    <location>
        <begin position="171"/>
        <end position="194"/>
    </location>
</feature>
<keyword evidence="2 7" id="KW-0813">Transport</keyword>
<feature type="transmembrane region" description="Helical" evidence="7">
    <location>
        <begin position="236"/>
        <end position="259"/>
    </location>
</feature>
<name>A0A4R7ZYK1_9ACTN</name>
<dbReference type="RefSeq" id="WP_134117627.1">
    <property type="nucleotide sequence ID" value="NZ_SODF01000001.1"/>
</dbReference>
<evidence type="ECO:0000256" key="2">
    <source>
        <dbReference type="ARBA" id="ARBA00022448"/>
    </source>
</evidence>
<dbReference type="GO" id="GO:0071916">
    <property type="term" value="F:dipeptide transmembrane transporter activity"/>
    <property type="evidence" value="ECO:0007669"/>
    <property type="project" value="TreeGrafter"/>
</dbReference>
<dbReference type="InterPro" id="IPR000515">
    <property type="entry name" value="MetI-like"/>
</dbReference>
<evidence type="ECO:0000313" key="10">
    <source>
        <dbReference type="Proteomes" id="UP000295447"/>
    </source>
</evidence>
<dbReference type="CDD" id="cd06261">
    <property type="entry name" value="TM_PBP2"/>
    <property type="match status" value="1"/>
</dbReference>
<dbReference type="Pfam" id="PF00528">
    <property type="entry name" value="BPD_transp_1"/>
    <property type="match status" value="1"/>
</dbReference>
<evidence type="ECO:0000256" key="1">
    <source>
        <dbReference type="ARBA" id="ARBA00004651"/>
    </source>
</evidence>
<dbReference type="PANTHER" id="PTHR43163:SF6">
    <property type="entry name" value="DIPEPTIDE TRANSPORT SYSTEM PERMEASE PROTEIN DPPB-RELATED"/>
    <property type="match status" value="1"/>
</dbReference>
<protein>
    <submittedName>
        <fullName evidence="9">Peptide/nickel transport system permease protein</fullName>
    </submittedName>
</protein>
<feature type="transmembrane region" description="Helical" evidence="7">
    <location>
        <begin position="133"/>
        <end position="159"/>
    </location>
</feature>
<feature type="domain" description="ABC transmembrane type-1" evidence="8">
    <location>
        <begin position="95"/>
        <end position="302"/>
    </location>
</feature>
<comment type="similarity">
    <text evidence="7">Belongs to the binding-protein-dependent transport system permease family.</text>
</comment>
<keyword evidence="5 7" id="KW-1133">Transmembrane helix</keyword>
<evidence type="ECO:0000313" key="9">
    <source>
        <dbReference type="EMBL" id="TDW23209.1"/>
    </source>
</evidence>
<dbReference type="AlphaFoldDB" id="A0A4R7ZYK1"/>
<comment type="subcellular location">
    <subcellularLocation>
        <location evidence="1 7">Cell membrane</location>
        <topology evidence="1 7">Multi-pass membrane protein</topology>
    </subcellularLocation>
</comment>
<accession>A0A4R7ZYK1</accession>
<dbReference type="PROSITE" id="PS50928">
    <property type="entry name" value="ABC_TM1"/>
    <property type="match status" value="1"/>
</dbReference>
<organism evidence="9 10">
    <name type="scientific">Kribbella kalugense</name>
    <dbReference type="NCBI Taxonomy" id="2512221"/>
    <lineage>
        <taxon>Bacteria</taxon>
        <taxon>Bacillati</taxon>
        <taxon>Actinomycetota</taxon>
        <taxon>Actinomycetes</taxon>
        <taxon>Propionibacteriales</taxon>
        <taxon>Kribbellaceae</taxon>
        <taxon>Kribbella</taxon>
    </lineage>
</organism>
<proteinExistence type="inferred from homology"/>
<dbReference type="GO" id="GO:0005886">
    <property type="term" value="C:plasma membrane"/>
    <property type="evidence" value="ECO:0007669"/>
    <property type="project" value="UniProtKB-SubCell"/>
</dbReference>
<reference evidence="9 10" key="1">
    <citation type="submission" date="2019-03" db="EMBL/GenBank/DDBJ databases">
        <title>Genomic Encyclopedia of Type Strains, Phase III (KMG-III): the genomes of soil and plant-associated and newly described type strains.</title>
        <authorList>
            <person name="Whitman W."/>
        </authorList>
    </citation>
    <scope>NUCLEOTIDE SEQUENCE [LARGE SCALE GENOMIC DNA]</scope>
    <source>
        <strain evidence="9 10">VKM Ac-2570</strain>
    </source>
</reference>
<evidence type="ECO:0000256" key="5">
    <source>
        <dbReference type="ARBA" id="ARBA00022989"/>
    </source>
</evidence>
<feature type="transmembrane region" description="Helical" evidence="7">
    <location>
        <begin position="99"/>
        <end position="121"/>
    </location>
</feature>
<evidence type="ECO:0000256" key="7">
    <source>
        <dbReference type="RuleBase" id="RU363032"/>
    </source>
</evidence>
<dbReference type="OrthoDB" id="147688at2"/>
<keyword evidence="10" id="KW-1185">Reference proteome</keyword>
<evidence type="ECO:0000256" key="4">
    <source>
        <dbReference type="ARBA" id="ARBA00022692"/>
    </source>
</evidence>
<gene>
    <name evidence="9" type="ORF">EV650_2060</name>
</gene>
<comment type="caution">
    <text evidence="9">The sequence shown here is derived from an EMBL/GenBank/DDBJ whole genome shotgun (WGS) entry which is preliminary data.</text>
</comment>
<feature type="transmembrane region" description="Helical" evidence="7">
    <location>
        <begin position="279"/>
        <end position="301"/>
    </location>
</feature>
<evidence type="ECO:0000256" key="6">
    <source>
        <dbReference type="ARBA" id="ARBA00023136"/>
    </source>
</evidence>
<keyword evidence="3" id="KW-1003">Cell membrane</keyword>
<dbReference type="Pfam" id="PF19300">
    <property type="entry name" value="BPD_transp_1_N"/>
    <property type="match status" value="1"/>
</dbReference>
<dbReference type="Proteomes" id="UP000295447">
    <property type="component" value="Unassembled WGS sequence"/>
</dbReference>
<dbReference type="Gene3D" id="1.10.3720.10">
    <property type="entry name" value="MetI-like"/>
    <property type="match status" value="1"/>
</dbReference>
<feature type="transmembrane region" description="Helical" evidence="7">
    <location>
        <begin position="12"/>
        <end position="30"/>
    </location>
</feature>
<dbReference type="EMBL" id="SODF01000001">
    <property type="protein sequence ID" value="TDW23209.1"/>
    <property type="molecule type" value="Genomic_DNA"/>
</dbReference>
<dbReference type="PANTHER" id="PTHR43163">
    <property type="entry name" value="DIPEPTIDE TRANSPORT SYSTEM PERMEASE PROTEIN DPPB-RELATED"/>
    <property type="match status" value="1"/>
</dbReference>
<keyword evidence="4 7" id="KW-0812">Transmembrane</keyword>
<evidence type="ECO:0000256" key="3">
    <source>
        <dbReference type="ARBA" id="ARBA00022475"/>
    </source>
</evidence>
<dbReference type="SUPFAM" id="SSF161098">
    <property type="entry name" value="MetI-like"/>
    <property type="match status" value="1"/>
</dbReference>
<keyword evidence="6 7" id="KW-0472">Membrane</keyword>